<proteinExistence type="predicted"/>
<organism evidence="1">
    <name type="scientific">Lepeophtheirus salmonis</name>
    <name type="common">Salmon louse</name>
    <name type="synonym">Caligus salmonis</name>
    <dbReference type="NCBI Taxonomy" id="72036"/>
    <lineage>
        <taxon>Eukaryota</taxon>
        <taxon>Metazoa</taxon>
        <taxon>Ecdysozoa</taxon>
        <taxon>Arthropoda</taxon>
        <taxon>Crustacea</taxon>
        <taxon>Multicrustacea</taxon>
        <taxon>Hexanauplia</taxon>
        <taxon>Copepoda</taxon>
        <taxon>Siphonostomatoida</taxon>
        <taxon>Caligidae</taxon>
        <taxon>Lepeophtheirus</taxon>
    </lineage>
</organism>
<dbReference type="EMBL" id="HACA01024726">
    <property type="protein sequence ID" value="CDW42087.1"/>
    <property type="molecule type" value="Transcribed_RNA"/>
</dbReference>
<evidence type="ECO:0000313" key="1">
    <source>
        <dbReference type="EMBL" id="CDW42087.1"/>
    </source>
</evidence>
<name>A0A0K2UVY3_LEPSM</name>
<protein>
    <submittedName>
        <fullName evidence="1">Uncharacterized protein</fullName>
    </submittedName>
</protein>
<feature type="non-terminal residue" evidence="1">
    <location>
        <position position="1"/>
    </location>
</feature>
<sequence>WIIPYSIWPPSALMMASNLLLKPCHTLMIQSSGIAFQADMMDVSKDAVELCDLVKATPST</sequence>
<reference evidence="1" key="1">
    <citation type="submission" date="2014-05" db="EMBL/GenBank/DDBJ databases">
        <authorList>
            <person name="Chronopoulou M."/>
        </authorList>
    </citation>
    <scope>NUCLEOTIDE SEQUENCE</scope>
    <source>
        <tissue evidence="1">Whole organism</tissue>
    </source>
</reference>
<accession>A0A0K2UVY3</accession>
<dbReference type="AlphaFoldDB" id="A0A0K2UVY3"/>